<dbReference type="KEGG" id="dmm:dnm_023970"/>
<evidence type="ECO:0000313" key="1">
    <source>
        <dbReference type="EMBL" id="QTA86373.1"/>
    </source>
</evidence>
<evidence type="ECO:0000313" key="2">
    <source>
        <dbReference type="Proteomes" id="UP000663722"/>
    </source>
</evidence>
<sequence length="81" mass="9588">MSRLPYIFLCFRRFFFHLNISPEFTSYNRKLPLDDQIFCPEPTEQPVIPAKAGIRFLPALRIRKQWIPAFAGMTEKNLITE</sequence>
<dbReference type="AlphaFoldDB" id="A0A975BJC1"/>
<organism evidence="1 2">
    <name type="scientific">Desulfonema magnum</name>
    <dbReference type="NCBI Taxonomy" id="45655"/>
    <lineage>
        <taxon>Bacteria</taxon>
        <taxon>Pseudomonadati</taxon>
        <taxon>Thermodesulfobacteriota</taxon>
        <taxon>Desulfobacteria</taxon>
        <taxon>Desulfobacterales</taxon>
        <taxon>Desulfococcaceae</taxon>
        <taxon>Desulfonema</taxon>
    </lineage>
</organism>
<accession>A0A975BJC1</accession>
<protein>
    <submittedName>
        <fullName evidence="1">Uncharacterized protein</fullName>
    </submittedName>
</protein>
<keyword evidence="2" id="KW-1185">Reference proteome</keyword>
<gene>
    <name evidence="1" type="ORF">dnm_023970</name>
</gene>
<name>A0A975BJC1_9BACT</name>
<dbReference type="EMBL" id="CP061800">
    <property type="protein sequence ID" value="QTA86373.1"/>
    <property type="molecule type" value="Genomic_DNA"/>
</dbReference>
<dbReference type="Proteomes" id="UP000663722">
    <property type="component" value="Chromosome"/>
</dbReference>
<reference evidence="1" key="1">
    <citation type="journal article" date="2021" name="Microb. Physiol.">
        <title>Proteogenomic Insights into the Physiology of Marine, Sulfate-Reducing, Filamentous Desulfonema limicola and Desulfonema magnum.</title>
        <authorList>
            <person name="Schnaars V."/>
            <person name="Wohlbrand L."/>
            <person name="Scheve S."/>
            <person name="Hinrichs C."/>
            <person name="Reinhardt R."/>
            <person name="Rabus R."/>
        </authorList>
    </citation>
    <scope>NUCLEOTIDE SEQUENCE</scope>
    <source>
        <strain evidence="1">4be13</strain>
    </source>
</reference>
<proteinExistence type="predicted"/>